<organism evidence="1 2">
    <name type="scientific">Schistosoma mattheei</name>
    <dbReference type="NCBI Taxonomy" id="31246"/>
    <lineage>
        <taxon>Eukaryota</taxon>
        <taxon>Metazoa</taxon>
        <taxon>Spiralia</taxon>
        <taxon>Lophotrochozoa</taxon>
        <taxon>Platyhelminthes</taxon>
        <taxon>Trematoda</taxon>
        <taxon>Digenea</taxon>
        <taxon>Strigeidida</taxon>
        <taxon>Schistosomatoidea</taxon>
        <taxon>Schistosomatidae</taxon>
        <taxon>Schistosoma</taxon>
    </lineage>
</organism>
<proteinExistence type="predicted"/>
<name>A0A3P8G484_9TREM</name>
<sequence>MSQNLESSLLQYLFLHQKNLLLFLLLQGLPKREY</sequence>
<evidence type="ECO:0000313" key="1">
    <source>
        <dbReference type="EMBL" id="VDP72920.1"/>
    </source>
</evidence>
<dbReference type="AlphaFoldDB" id="A0A3P8G484"/>
<dbReference type="Proteomes" id="UP000269396">
    <property type="component" value="Unassembled WGS sequence"/>
</dbReference>
<evidence type="ECO:0000313" key="2">
    <source>
        <dbReference type="Proteomes" id="UP000269396"/>
    </source>
</evidence>
<dbReference type="EMBL" id="UZAL01038038">
    <property type="protein sequence ID" value="VDP72920.1"/>
    <property type="molecule type" value="Genomic_DNA"/>
</dbReference>
<protein>
    <submittedName>
        <fullName evidence="1">Uncharacterized protein</fullName>
    </submittedName>
</protein>
<keyword evidence="2" id="KW-1185">Reference proteome</keyword>
<reference evidence="1 2" key="1">
    <citation type="submission" date="2018-11" db="EMBL/GenBank/DDBJ databases">
        <authorList>
            <consortium name="Pathogen Informatics"/>
        </authorList>
    </citation>
    <scope>NUCLEOTIDE SEQUENCE [LARGE SCALE GENOMIC DNA]</scope>
    <source>
        <strain>Denwood</strain>
        <strain evidence="2">Zambia</strain>
    </source>
</reference>
<accession>A0A3P8G484</accession>
<gene>
    <name evidence="1" type="ORF">SMTD_LOCUS17003</name>
</gene>